<sequence>MQDPRIDALARVLVEHSCQLEKGDRVLIEAFDLPDEALVCQLVRRAAERGAVPLVSWKNNRVLRALYQSSTKEGLEQIGRLERQRMEEMDAYIGIRGAANTSELSDVPDEQHELVRECWWKPVHIDERVPNTRWVVLRYPTPSMAQSARMSTEAFEEFYFNVCTADYAEMARRQEPLKQRMEQTDRVKIVGPGTELEFSIKNIPVIPCNGGRNIPDGEVFTAPVRDSMNGHLTYNTPSLYQGTVFDGIRFEFENGKIVNATCSNAPEKLNAVLDSDEGARYIGEWSMGCNNHIRQPMLDTLFDEKIGGSFHLTPGNAYDTADNGNRSQVHWDLVCIQTPEFGGGEIWFDGELVRKDGQFLPDDLKPLNDVI</sequence>
<dbReference type="GO" id="GO:0006508">
    <property type="term" value="P:proteolysis"/>
    <property type="evidence" value="ECO:0007669"/>
    <property type="project" value="UniProtKB-KW"/>
</dbReference>
<proteinExistence type="inferred from homology"/>
<dbReference type="KEGG" id="mri:Mal4_17600"/>
<dbReference type="RefSeq" id="WP_145368286.1">
    <property type="nucleotide sequence ID" value="NZ_CP036275.1"/>
</dbReference>
<keyword evidence="5 10" id="KW-0031">Aminopeptidase</keyword>
<evidence type="ECO:0000256" key="8">
    <source>
        <dbReference type="ARBA" id="ARBA00022801"/>
    </source>
</evidence>
<evidence type="ECO:0000256" key="4">
    <source>
        <dbReference type="ARBA" id="ARBA00008236"/>
    </source>
</evidence>
<dbReference type="AlphaFoldDB" id="A0A517Z4T9"/>
<keyword evidence="9" id="KW-0482">Metalloprotease</keyword>
<dbReference type="GO" id="GO:0046872">
    <property type="term" value="F:metal ion binding"/>
    <property type="evidence" value="ECO:0007669"/>
    <property type="project" value="UniProtKB-KW"/>
</dbReference>
<keyword evidence="11" id="KW-1185">Reference proteome</keyword>
<keyword evidence="6" id="KW-0645">Protease</keyword>
<evidence type="ECO:0000256" key="5">
    <source>
        <dbReference type="ARBA" id="ARBA00022438"/>
    </source>
</evidence>
<dbReference type="GO" id="GO:0004177">
    <property type="term" value="F:aminopeptidase activity"/>
    <property type="evidence" value="ECO:0007669"/>
    <property type="project" value="UniProtKB-KW"/>
</dbReference>
<evidence type="ECO:0000313" key="11">
    <source>
        <dbReference type="Proteomes" id="UP000320496"/>
    </source>
</evidence>
<evidence type="ECO:0000256" key="6">
    <source>
        <dbReference type="ARBA" id="ARBA00022670"/>
    </source>
</evidence>
<comment type="cofactor">
    <cofactor evidence="2">
        <name>Mg(2+)</name>
        <dbReference type="ChEBI" id="CHEBI:18420"/>
    </cofactor>
</comment>
<keyword evidence="7" id="KW-0479">Metal-binding</keyword>
<comment type="cofactor">
    <cofactor evidence="1">
        <name>Co(2+)</name>
        <dbReference type="ChEBI" id="CHEBI:48828"/>
    </cofactor>
</comment>
<reference evidence="10 11" key="1">
    <citation type="submission" date="2019-02" db="EMBL/GenBank/DDBJ databases">
        <title>Deep-cultivation of Planctomycetes and their phenomic and genomic characterization uncovers novel biology.</title>
        <authorList>
            <person name="Wiegand S."/>
            <person name="Jogler M."/>
            <person name="Boedeker C."/>
            <person name="Pinto D."/>
            <person name="Vollmers J."/>
            <person name="Rivas-Marin E."/>
            <person name="Kohn T."/>
            <person name="Peeters S.H."/>
            <person name="Heuer A."/>
            <person name="Rast P."/>
            <person name="Oberbeckmann S."/>
            <person name="Bunk B."/>
            <person name="Jeske O."/>
            <person name="Meyerdierks A."/>
            <person name="Storesund J.E."/>
            <person name="Kallscheuer N."/>
            <person name="Luecker S."/>
            <person name="Lage O.M."/>
            <person name="Pohl T."/>
            <person name="Merkel B.J."/>
            <person name="Hornburger P."/>
            <person name="Mueller R.-W."/>
            <person name="Bruemmer F."/>
            <person name="Labrenz M."/>
            <person name="Spormann A.M."/>
            <person name="Op den Camp H."/>
            <person name="Overmann J."/>
            <person name="Amann R."/>
            <person name="Jetten M.S.M."/>
            <person name="Mascher T."/>
            <person name="Medema M.H."/>
            <person name="Devos D.P."/>
            <person name="Kaster A.-K."/>
            <person name="Ovreas L."/>
            <person name="Rohde M."/>
            <person name="Galperin M.Y."/>
            <person name="Jogler C."/>
        </authorList>
    </citation>
    <scope>NUCLEOTIDE SEQUENCE [LARGE SCALE GENOMIC DNA]</scope>
    <source>
        <strain evidence="10 11">Mal4</strain>
    </source>
</reference>
<name>A0A517Z4T9_9PLAN</name>
<dbReference type="Pfam" id="PF02073">
    <property type="entry name" value="Peptidase_M29"/>
    <property type="match status" value="1"/>
</dbReference>
<dbReference type="EC" id="3.4.11.-" evidence="10"/>
<organism evidence="10 11">
    <name type="scientific">Maioricimonas rarisocia</name>
    <dbReference type="NCBI Taxonomy" id="2528026"/>
    <lineage>
        <taxon>Bacteria</taxon>
        <taxon>Pseudomonadati</taxon>
        <taxon>Planctomycetota</taxon>
        <taxon>Planctomycetia</taxon>
        <taxon>Planctomycetales</taxon>
        <taxon>Planctomycetaceae</taxon>
        <taxon>Maioricimonas</taxon>
    </lineage>
</organism>
<dbReference type="PANTHER" id="PTHR34448:SF1">
    <property type="entry name" value="BLL6088 PROTEIN"/>
    <property type="match status" value="1"/>
</dbReference>
<evidence type="ECO:0000256" key="2">
    <source>
        <dbReference type="ARBA" id="ARBA00001946"/>
    </source>
</evidence>
<evidence type="ECO:0000256" key="1">
    <source>
        <dbReference type="ARBA" id="ARBA00001941"/>
    </source>
</evidence>
<comment type="similarity">
    <text evidence="4">Belongs to the peptidase M29 family.</text>
</comment>
<dbReference type="PANTHER" id="PTHR34448">
    <property type="entry name" value="AMINOPEPTIDASE"/>
    <property type="match status" value="1"/>
</dbReference>
<keyword evidence="8 10" id="KW-0378">Hydrolase</keyword>
<dbReference type="Gene3D" id="3.40.1830.10">
    <property type="entry name" value="Thermophilic metalloprotease (M29)"/>
    <property type="match status" value="1"/>
</dbReference>
<comment type="cofactor">
    <cofactor evidence="3">
        <name>Zn(2+)</name>
        <dbReference type="ChEBI" id="CHEBI:29105"/>
    </cofactor>
</comment>
<evidence type="ECO:0000313" key="10">
    <source>
        <dbReference type="EMBL" id="QDU37447.1"/>
    </source>
</evidence>
<dbReference type="GO" id="GO:0008237">
    <property type="term" value="F:metallopeptidase activity"/>
    <property type="evidence" value="ECO:0007669"/>
    <property type="project" value="UniProtKB-KW"/>
</dbReference>
<evidence type="ECO:0000256" key="9">
    <source>
        <dbReference type="ARBA" id="ARBA00023049"/>
    </source>
</evidence>
<dbReference type="InterPro" id="IPR035097">
    <property type="entry name" value="M29_N-terminal"/>
</dbReference>
<evidence type="ECO:0000256" key="3">
    <source>
        <dbReference type="ARBA" id="ARBA00001947"/>
    </source>
</evidence>
<dbReference type="Proteomes" id="UP000320496">
    <property type="component" value="Chromosome"/>
</dbReference>
<dbReference type="InterPro" id="IPR052170">
    <property type="entry name" value="M29_Exopeptidase"/>
</dbReference>
<dbReference type="EMBL" id="CP036275">
    <property type="protein sequence ID" value="QDU37447.1"/>
    <property type="molecule type" value="Genomic_DNA"/>
</dbReference>
<dbReference type="InterPro" id="IPR000787">
    <property type="entry name" value="Peptidase_M29"/>
</dbReference>
<protein>
    <submittedName>
        <fullName evidence="10">Aminopeptidase PepS</fullName>
        <ecNumber evidence="10">3.4.11.-</ecNumber>
    </submittedName>
</protein>
<gene>
    <name evidence="10" type="primary">pepS</name>
    <name evidence="10" type="ORF">Mal4_17600</name>
</gene>
<dbReference type="OrthoDB" id="9803993at2"/>
<accession>A0A517Z4T9</accession>
<dbReference type="SUPFAM" id="SSF144052">
    <property type="entry name" value="Thermophilic metalloprotease-like"/>
    <property type="match status" value="1"/>
</dbReference>
<evidence type="ECO:0000256" key="7">
    <source>
        <dbReference type="ARBA" id="ARBA00022723"/>
    </source>
</evidence>